<feature type="transmembrane region" description="Helical" evidence="9">
    <location>
        <begin position="66"/>
        <end position="85"/>
    </location>
</feature>
<keyword evidence="10" id="KW-0614">Plasmid</keyword>
<name>A0A0S3JPJ6_ACEPA</name>
<feature type="transmembrane region" description="Helical" evidence="9">
    <location>
        <begin position="529"/>
        <end position="553"/>
    </location>
</feature>
<geneLocation type="plasmid" evidence="10">
    <name>ApAb3p1</name>
</geneLocation>
<evidence type="ECO:0000256" key="9">
    <source>
        <dbReference type="HAMAP-Rule" id="MF_00275"/>
    </source>
</evidence>
<dbReference type="PANTHER" id="PTHR30607">
    <property type="entry name" value="POTASSIUM-TRANSPORTING ATPASE A CHAIN"/>
    <property type="match status" value="1"/>
</dbReference>
<accession>A0A0S3JPJ6</accession>
<dbReference type="RefSeq" id="WP_124296592.1">
    <property type="nucleotide sequence ID" value="NZ_CP013469.1"/>
</dbReference>
<evidence type="ECO:0000313" key="11">
    <source>
        <dbReference type="EMBL" id="ALR88377.1"/>
    </source>
</evidence>
<comment type="function">
    <text evidence="9">Part of the high-affinity ATP-driven potassium transport (or Kdp) system, which catalyzes the hydrolysis of ATP coupled with the electrogenic transport of potassium into the cytoplasm. This subunit binds the extracellular potassium ions and delivers the ions to the membrane domain of KdpB through an intramembrane tunnel.</text>
</comment>
<geneLocation type="plasmid" evidence="11">
    <name>ApAb3p2</name>
</geneLocation>
<evidence type="ECO:0000256" key="4">
    <source>
        <dbReference type="ARBA" id="ARBA00022692"/>
    </source>
</evidence>
<dbReference type="InterPro" id="IPR004623">
    <property type="entry name" value="KdpA"/>
</dbReference>
<feature type="transmembrane region" description="Helical" evidence="9">
    <location>
        <begin position="253"/>
        <end position="273"/>
    </location>
</feature>
<feature type="transmembrane region" description="Helical" evidence="9">
    <location>
        <begin position="6"/>
        <end position="24"/>
    </location>
</feature>
<keyword evidence="3 9" id="KW-0633">Potassium transport</keyword>
<proteinExistence type="inferred from homology"/>
<comment type="subunit">
    <text evidence="9">The system is composed of three essential subunits: KdpA, KdpB and KdpC.</text>
</comment>
<keyword evidence="5 9" id="KW-0630">Potassium</keyword>
<sequence length="568" mass="59744">MSFYGWVAIMAFLICVIAMTRPLGGFLKRVLEGEQHVLGRIFGPVERGIYRIAGIHKDREQSWSQYAIAVIVFKVICFIAVYTLLRVQGVLPLNPNGMGGVAPDLAYNTAISFLTNTNWQSYGGETTMSHLTQMLGLTVQNFVSAAAGIAIAAAVIRGFARRSATSIGNFWADLVRTTLYVLLPICVVLALFFVLEGVPQTLLGSVTVSTLEGARQTIAFGPVASQEAIKMLGTNGGGFFNVNSAHPFENPNALTNFVQMLAIFALGAGLTNMFGRMVGRERQGWAIFSAMALLFLIGTGVAYWSEAHANPLITALGADPSAGNMEGKETRFGIIGSALFATVTTDASCGAVNSMHESFLPLGGMVPLLNIMLGEIIFGGVGSGLYCFLLFAIIAVFMAGLMVGRTPEYLGKKIEAREIKMTMLAVLCLPLVMLGFTALAVVVSPGLSALSASGPHGFTEALYAYTSAAGNNGSAFGGLTANTFWNVTLGIGMMAGRFFVIIPVLAIAGAMAAKKTATPTPGTFPTDTGLFIALVTGVILIVGGLTFLPALALGPIVEHLAMLGGTLF</sequence>
<gene>
    <name evidence="9" type="primary">kdpA</name>
    <name evidence="10" type="ORF">DB34_14330</name>
    <name evidence="11" type="ORF">DB34_14555</name>
</gene>
<dbReference type="Pfam" id="PF03814">
    <property type="entry name" value="KdpA"/>
    <property type="match status" value="1"/>
</dbReference>
<evidence type="ECO:0000256" key="7">
    <source>
        <dbReference type="ARBA" id="ARBA00023065"/>
    </source>
</evidence>
<evidence type="ECO:0000256" key="3">
    <source>
        <dbReference type="ARBA" id="ARBA00022538"/>
    </source>
</evidence>
<comment type="subcellular location">
    <subcellularLocation>
        <location evidence="9">Cell membrane</location>
        <topology evidence="9">Multi-pass membrane protein</topology>
    </subcellularLocation>
</comment>
<feature type="transmembrane region" description="Helical" evidence="9">
    <location>
        <begin position="376"/>
        <end position="403"/>
    </location>
</feature>
<keyword evidence="2 9" id="KW-1003">Cell membrane</keyword>
<reference evidence="10" key="1">
    <citation type="submission" date="2015-11" db="EMBL/GenBank/DDBJ databases">
        <title>Plasmid sequences of Acetobacter pasteurianus Ab3.</title>
        <authorList>
            <person name="Xia K."/>
            <person name="Li Y."/>
        </authorList>
    </citation>
    <scope>NUCLEOTIDE SEQUENCE</scope>
    <source>
        <strain evidence="10">Ab3</strain>
        <plasmid evidence="10">ApAb3p1</plasmid>
        <plasmid evidence="11">ApAb3p2</plasmid>
    </source>
</reference>
<feature type="transmembrane region" description="Helical" evidence="9">
    <location>
        <begin position="177"/>
        <end position="195"/>
    </location>
</feature>
<evidence type="ECO:0000313" key="10">
    <source>
        <dbReference type="EMBL" id="ALR88337.1"/>
    </source>
</evidence>
<evidence type="ECO:0000256" key="5">
    <source>
        <dbReference type="ARBA" id="ARBA00022958"/>
    </source>
</evidence>
<dbReference type="GO" id="GO:0030955">
    <property type="term" value="F:potassium ion binding"/>
    <property type="evidence" value="ECO:0007669"/>
    <property type="project" value="UniProtKB-UniRule"/>
</dbReference>
<keyword evidence="6 9" id="KW-1133">Transmembrane helix</keyword>
<dbReference type="HAMAP" id="MF_00275">
    <property type="entry name" value="KdpA"/>
    <property type="match status" value="1"/>
</dbReference>
<dbReference type="PIRSF" id="PIRSF001294">
    <property type="entry name" value="K_ATPaseA"/>
    <property type="match status" value="1"/>
</dbReference>
<keyword evidence="4 9" id="KW-0812">Transmembrane</keyword>
<feature type="transmembrane region" description="Helical" evidence="9">
    <location>
        <begin position="424"/>
        <end position="443"/>
    </location>
</feature>
<dbReference type="GO" id="GO:0005886">
    <property type="term" value="C:plasma membrane"/>
    <property type="evidence" value="ECO:0007669"/>
    <property type="project" value="UniProtKB-SubCell"/>
</dbReference>
<dbReference type="NCBIfam" id="TIGR00680">
    <property type="entry name" value="kdpA"/>
    <property type="match status" value="1"/>
</dbReference>
<feature type="transmembrane region" description="Helical" evidence="9">
    <location>
        <begin position="134"/>
        <end position="156"/>
    </location>
</feature>
<dbReference type="EMBL" id="CP013470">
    <property type="protein sequence ID" value="ALR88377.1"/>
    <property type="molecule type" value="Genomic_DNA"/>
</dbReference>
<keyword evidence="1 9" id="KW-0813">Transport</keyword>
<evidence type="ECO:0000256" key="6">
    <source>
        <dbReference type="ARBA" id="ARBA00022989"/>
    </source>
</evidence>
<dbReference type="PANTHER" id="PTHR30607:SF2">
    <property type="entry name" value="POTASSIUM-TRANSPORTING ATPASE POTASSIUM-BINDING SUBUNIT"/>
    <property type="match status" value="1"/>
</dbReference>
<feature type="transmembrane region" description="Helical" evidence="9">
    <location>
        <begin position="484"/>
        <end position="508"/>
    </location>
</feature>
<evidence type="ECO:0000256" key="8">
    <source>
        <dbReference type="ARBA" id="ARBA00023136"/>
    </source>
</evidence>
<dbReference type="GO" id="GO:0008556">
    <property type="term" value="F:P-type potassium transmembrane transporter activity"/>
    <property type="evidence" value="ECO:0007669"/>
    <property type="project" value="InterPro"/>
</dbReference>
<evidence type="ECO:0000256" key="1">
    <source>
        <dbReference type="ARBA" id="ARBA00022448"/>
    </source>
</evidence>
<evidence type="ECO:0000256" key="2">
    <source>
        <dbReference type="ARBA" id="ARBA00022475"/>
    </source>
</evidence>
<dbReference type="AlphaFoldDB" id="A0A0S3JPJ6"/>
<comment type="similarity">
    <text evidence="9">Belongs to the KdpA family.</text>
</comment>
<dbReference type="EMBL" id="CP013469">
    <property type="protein sequence ID" value="ALR88337.1"/>
    <property type="molecule type" value="Genomic_DNA"/>
</dbReference>
<protein>
    <recommendedName>
        <fullName evidence="9">Potassium-transporting ATPase potassium-binding subunit</fullName>
    </recommendedName>
    <alternativeName>
        <fullName evidence="9">ATP phosphohydrolase [potassium-transporting] A chain</fullName>
    </alternativeName>
    <alternativeName>
        <fullName evidence="9">Potassium-binding and translocating subunit A</fullName>
    </alternativeName>
    <alternativeName>
        <fullName evidence="9">Potassium-translocating ATPase A chain</fullName>
    </alternativeName>
</protein>
<keyword evidence="8 9" id="KW-0472">Membrane</keyword>
<organism evidence="10">
    <name type="scientific">Acetobacter pasteurianus</name>
    <name type="common">Acetobacter turbidans</name>
    <dbReference type="NCBI Taxonomy" id="438"/>
    <lineage>
        <taxon>Bacteria</taxon>
        <taxon>Pseudomonadati</taxon>
        <taxon>Pseudomonadota</taxon>
        <taxon>Alphaproteobacteria</taxon>
        <taxon>Acetobacterales</taxon>
        <taxon>Acetobacteraceae</taxon>
        <taxon>Acetobacter</taxon>
    </lineage>
</organism>
<feature type="transmembrane region" description="Helical" evidence="9">
    <location>
        <begin position="285"/>
        <end position="304"/>
    </location>
</feature>
<keyword evidence="7 9" id="KW-0406">Ion transport</keyword>